<evidence type="ECO:0000256" key="1">
    <source>
        <dbReference type="ARBA" id="ARBA00006442"/>
    </source>
</evidence>
<keyword evidence="7" id="KW-1185">Reference proteome</keyword>
<reference evidence="6 7" key="1">
    <citation type="submission" date="2015-10" db="EMBL/GenBank/DDBJ databases">
        <authorList>
            <person name="Gilbert D.G."/>
        </authorList>
    </citation>
    <scope>NUCLEOTIDE SEQUENCE [LARGE SCALE GENOMIC DNA]</scope>
    <source>
        <strain evidence="6 7">NRRL B-16712</strain>
    </source>
</reference>
<dbReference type="Pfam" id="PF07992">
    <property type="entry name" value="Pyr_redox_2"/>
    <property type="match status" value="1"/>
</dbReference>
<evidence type="ECO:0000256" key="4">
    <source>
        <dbReference type="ARBA" id="ARBA00023002"/>
    </source>
</evidence>
<organism evidence="6 7">
    <name type="scientific">Actinoplanes awajinensis subsp. mycoplanecinus</name>
    <dbReference type="NCBI Taxonomy" id="135947"/>
    <lineage>
        <taxon>Bacteria</taxon>
        <taxon>Bacillati</taxon>
        <taxon>Actinomycetota</taxon>
        <taxon>Actinomycetes</taxon>
        <taxon>Micromonosporales</taxon>
        <taxon>Micromonosporaceae</taxon>
        <taxon>Actinoplanes</taxon>
    </lineage>
</organism>
<dbReference type="PRINTS" id="PR00368">
    <property type="entry name" value="FADPNR"/>
</dbReference>
<gene>
    <name evidence="6" type="ORF">ADL15_47820</name>
</gene>
<dbReference type="AlphaFoldDB" id="A0A101J9H9"/>
<evidence type="ECO:0000259" key="5">
    <source>
        <dbReference type="Pfam" id="PF07992"/>
    </source>
</evidence>
<evidence type="ECO:0000256" key="2">
    <source>
        <dbReference type="ARBA" id="ARBA00022630"/>
    </source>
</evidence>
<dbReference type="InterPro" id="IPR023753">
    <property type="entry name" value="FAD/NAD-binding_dom"/>
</dbReference>
<keyword evidence="3" id="KW-0274">FAD</keyword>
<keyword evidence="2" id="KW-0285">Flavoprotein</keyword>
<sequence>MNRTVVVVGGGYAGSLVAKALDADADVILIDPREAFVNAAASLRALTQPDWAPNAFFSFATLLERGRVLRDRAASVDPRGVTLASGERVEADYLVLATGSGYTYPAKPHHGSTSIAEQLGDLRETHQELAGTHRVLILGAGPVGLELAGEIKEVWPDKQVIVVDRTDQLLPGFLPEVQDDLRRQLDKLGVELHLGTGLTALPTIDAGRAGHVAVTTDRGDEIVADIWFRAFGVRTNTDYLADGTLTPLTEQATVPVTERLNVQGYDHVYAIGDIAALPDPKMASYAMTHAEVVVQNITAQLAGDQPGTVWSPTAERRILLPLGTHGGAGQLPTPDGAAPATAQMVYERKGADLFTAKFASRFSNPRRSINDWD</sequence>
<comment type="caution">
    <text evidence="6">The sequence shown here is derived from an EMBL/GenBank/DDBJ whole genome shotgun (WGS) entry which is preliminary data.</text>
</comment>
<dbReference type="GO" id="GO:0050660">
    <property type="term" value="F:flavin adenine dinucleotide binding"/>
    <property type="evidence" value="ECO:0007669"/>
    <property type="project" value="TreeGrafter"/>
</dbReference>
<evidence type="ECO:0000256" key="3">
    <source>
        <dbReference type="ARBA" id="ARBA00022827"/>
    </source>
</evidence>
<keyword evidence="4" id="KW-0560">Oxidoreductase</keyword>
<accession>A0A101J9H9</accession>
<evidence type="ECO:0000313" key="7">
    <source>
        <dbReference type="Proteomes" id="UP000053244"/>
    </source>
</evidence>
<dbReference type="PANTHER" id="PTHR43735">
    <property type="entry name" value="APOPTOSIS-INDUCING FACTOR 1"/>
    <property type="match status" value="1"/>
</dbReference>
<dbReference type="RefSeq" id="WP_067707166.1">
    <property type="nucleotide sequence ID" value="NZ_LLZH01000339.1"/>
</dbReference>
<protein>
    <submittedName>
        <fullName evidence="6">Pyridine nucleotide-disulfide oxidoreductase</fullName>
    </submittedName>
</protein>
<dbReference type="SUPFAM" id="SSF51905">
    <property type="entry name" value="FAD/NAD(P)-binding domain"/>
    <property type="match status" value="1"/>
</dbReference>
<dbReference type="GO" id="GO:0005737">
    <property type="term" value="C:cytoplasm"/>
    <property type="evidence" value="ECO:0007669"/>
    <property type="project" value="TreeGrafter"/>
</dbReference>
<dbReference type="OrthoDB" id="3248171at2"/>
<evidence type="ECO:0000313" key="6">
    <source>
        <dbReference type="EMBL" id="KUL22673.1"/>
    </source>
</evidence>
<comment type="similarity">
    <text evidence="1">Belongs to the FAD-dependent oxidoreductase family.</text>
</comment>
<proteinExistence type="inferred from homology"/>
<name>A0A101J9H9_9ACTN</name>
<dbReference type="GO" id="GO:0004174">
    <property type="term" value="F:electron-transferring-flavoprotein dehydrogenase activity"/>
    <property type="evidence" value="ECO:0007669"/>
    <property type="project" value="TreeGrafter"/>
</dbReference>
<dbReference type="InterPro" id="IPR036188">
    <property type="entry name" value="FAD/NAD-bd_sf"/>
</dbReference>
<dbReference type="Proteomes" id="UP000053244">
    <property type="component" value="Unassembled WGS sequence"/>
</dbReference>
<dbReference type="Gene3D" id="3.50.50.100">
    <property type="match status" value="1"/>
</dbReference>
<dbReference type="EMBL" id="LLZH01000339">
    <property type="protein sequence ID" value="KUL22673.1"/>
    <property type="molecule type" value="Genomic_DNA"/>
</dbReference>
<dbReference type="PANTHER" id="PTHR43735:SF3">
    <property type="entry name" value="FERROPTOSIS SUPPRESSOR PROTEIN 1"/>
    <property type="match status" value="1"/>
</dbReference>
<feature type="domain" description="FAD/NAD(P)-binding" evidence="5">
    <location>
        <begin position="4"/>
        <end position="289"/>
    </location>
</feature>